<dbReference type="SUPFAM" id="SSF53474">
    <property type="entry name" value="alpha/beta-Hydrolases"/>
    <property type="match status" value="1"/>
</dbReference>
<dbReference type="InterPro" id="IPR029058">
    <property type="entry name" value="AB_hydrolase_fold"/>
</dbReference>
<reference evidence="1 2" key="1">
    <citation type="journal article" date="2012" name="ISME J.">
        <title>Genomic insights to SAR86, an abundant and uncultivated marine bacterial lineage.</title>
        <authorList>
            <person name="Dupont C.L."/>
            <person name="Rusch D.B."/>
            <person name="Yooseph S."/>
            <person name="Lombardo M.J."/>
            <person name="Richter R.A."/>
            <person name="Valas R."/>
            <person name="Novotny M."/>
            <person name="Yee-Greenbaum J."/>
            <person name="Selengut J.D."/>
            <person name="Haft D.H."/>
            <person name="Halpern A.L."/>
            <person name="Lasken R.S."/>
            <person name="Nealson K."/>
            <person name="Friedman R."/>
            <person name="Venter J.C."/>
        </authorList>
    </citation>
    <scope>NUCLEOTIDE SEQUENCE [LARGE SCALE GENOMIC DNA]</scope>
</reference>
<dbReference type="AlphaFoldDB" id="J4UZZ4"/>
<accession>J4UZZ4</accession>
<evidence type="ECO:0008006" key="3">
    <source>
        <dbReference type="Google" id="ProtNLM"/>
    </source>
</evidence>
<dbReference type="Pfam" id="PF11288">
    <property type="entry name" value="DUF3089"/>
    <property type="match status" value="1"/>
</dbReference>
<sequence>MTDYHFKKFLDQVTPLENFDDEIPPEAPNYADLVYWAATPDQEAQQFFIPDDSFKVNKKGNPVDVFYIHPTGFYEKKWNSNMDRKRSAFERTEIMLGNQASVFNESCNIYAPEYRQATYFSFFDKNKNGIKALDLAYSDIENAFDYFIEHFNDDKPFIIAGHSQGALHTHRLIKQRIENSSLQKRFICAYAIGYMIPEKSFNDLFPTIKKSESNIDTNCLVTWSTVVEGFQRSREKTPFWTPAGWTAEPMYQKIVSTNPFSWTNDSDWHISSINKSIINKSKDYNFTDQISTEHTGAKKSIGLTRIQDFSAAVNVDSGLVETKGPLIDNIKKMKFFSGDLHSFDMMLFWGTLRQNVKDRIKNFH</sequence>
<dbReference type="Proteomes" id="UP000010305">
    <property type="component" value="Unassembled WGS sequence"/>
</dbReference>
<protein>
    <recommendedName>
        <fullName evidence="3">DUF3089 domain-containing protein</fullName>
    </recommendedName>
</protein>
<dbReference type="ESTHER" id="9gamm-j4uzz4">
    <property type="family name" value="Duf_3089"/>
</dbReference>
<proteinExistence type="predicted"/>
<dbReference type="InterPro" id="IPR021440">
    <property type="entry name" value="DUF3089"/>
</dbReference>
<name>J4UZZ4_9GAMM</name>
<dbReference type="Gene3D" id="3.40.50.1820">
    <property type="entry name" value="alpha/beta hydrolase"/>
    <property type="match status" value="1"/>
</dbReference>
<dbReference type="HOGENOM" id="CLU_054175_0_0_6"/>
<evidence type="ECO:0000313" key="1">
    <source>
        <dbReference type="EMBL" id="EJP71952.1"/>
    </source>
</evidence>
<dbReference type="STRING" id="1123866.NT01SARS_0437"/>
<evidence type="ECO:0000313" key="2">
    <source>
        <dbReference type="Proteomes" id="UP000010305"/>
    </source>
</evidence>
<gene>
    <name evidence="1" type="ORF">NT01SARS_0437</name>
</gene>
<organism evidence="1 2">
    <name type="scientific">SAR86 cluster bacterium SAR86A</name>
    <dbReference type="NCBI Taxonomy" id="1123866"/>
    <lineage>
        <taxon>Bacteria</taxon>
        <taxon>Pseudomonadati</taxon>
        <taxon>Pseudomonadota</taxon>
        <taxon>Gammaproteobacteria</taxon>
        <taxon>SAR86 cluster</taxon>
    </lineage>
</organism>
<dbReference type="EMBL" id="JH611156">
    <property type="protein sequence ID" value="EJP71952.1"/>
    <property type="molecule type" value="Genomic_DNA"/>
</dbReference>